<evidence type="ECO:0000313" key="2">
    <source>
        <dbReference type="Proteomes" id="UP000399805"/>
    </source>
</evidence>
<name>A0A6I8LPR6_9PSEU</name>
<accession>A0A6I8LPR6</accession>
<reference evidence="1 2" key="1">
    <citation type="submission" date="2019-09" db="EMBL/GenBank/DDBJ databases">
        <authorList>
            <person name="Leyn A S."/>
        </authorList>
    </citation>
    <scope>NUCLEOTIDE SEQUENCE [LARGE SCALE GENOMIC DNA]</scope>
    <source>
        <strain evidence="1">AA231_1</strain>
    </source>
</reference>
<sequence length="29" mass="3367">MPEESTERVVELLNAIELTLNSRQIHTNE</sequence>
<keyword evidence="2" id="KW-1185">Reference proteome</keyword>
<proteinExistence type="predicted"/>
<gene>
    <name evidence="1" type="ORF">AA23TX_02746</name>
</gene>
<evidence type="ECO:0000313" key="1">
    <source>
        <dbReference type="EMBL" id="VVJ17725.1"/>
    </source>
</evidence>
<organism evidence="1 2">
    <name type="scientific">Amycolatopsis camponoti</name>
    <dbReference type="NCBI Taxonomy" id="2606593"/>
    <lineage>
        <taxon>Bacteria</taxon>
        <taxon>Bacillati</taxon>
        <taxon>Actinomycetota</taxon>
        <taxon>Actinomycetes</taxon>
        <taxon>Pseudonocardiales</taxon>
        <taxon>Pseudonocardiaceae</taxon>
        <taxon>Amycolatopsis</taxon>
    </lineage>
</organism>
<dbReference type="EMBL" id="CABVGP010000001">
    <property type="protein sequence ID" value="VVJ17725.1"/>
    <property type="molecule type" value="Genomic_DNA"/>
</dbReference>
<dbReference type="Proteomes" id="UP000399805">
    <property type="component" value="Unassembled WGS sequence"/>
</dbReference>
<dbReference type="AlphaFoldDB" id="A0A6I8LPR6"/>
<protein>
    <submittedName>
        <fullName evidence="1">Uncharacterized protein</fullName>
    </submittedName>
</protein>